<dbReference type="GO" id="GO:0003735">
    <property type="term" value="F:structural constituent of ribosome"/>
    <property type="evidence" value="ECO:0007669"/>
    <property type="project" value="InterPro"/>
</dbReference>
<protein>
    <submittedName>
        <fullName evidence="5">40S ribosomal protein S3a</fullName>
    </submittedName>
</protein>
<evidence type="ECO:0000256" key="1">
    <source>
        <dbReference type="ARBA" id="ARBA00022490"/>
    </source>
</evidence>
<name>A0A1I8HB96_9PLAT</name>
<organism evidence="4 5">
    <name type="scientific">Macrostomum lignano</name>
    <dbReference type="NCBI Taxonomy" id="282301"/>
    <lineage>
        <taxon>Eukaryota</taxon>
        <taxon>Metazoa</taxon>
        <taxon>Spiralia</taxon>
        <taxon>Lophotrochozoa</taxon>
        <taxon>Platyhelminthes</taxon>
        <taxon>Rhabditophora</taxon>
        <taxon>Macrostomorpha</taxon>
        <taxon>Macrostomida</taxon>
        <taxon>Macrostomidae</taxon>
        <taxon>Macrostomum</taxon>
    </lineage>
</organism>
<dbReference type="PANTHER" id="PTHR11830">
    <property type="entry name" value="40S RIBOSOMAL PROTEIN S3A"/>
    <property type="match status" value="1"/>
</dbReference>
<dbReference type="WBParaSite" id="maker-uti_cns_0005384-snap-gene-0.5-mRNA-1">
    <property type="protein sequence ID" value="maker-uti_cns_0005384-snap-gene-0.5-mRNA-1"/>
    <property type="gene ID" value="maker-uti_cns_0005384-snap-gene-0.5"/>
</dbReference>
<evidence type="ECO:0000313" key="5">
    <source>
        <dbReference type="WBParaSite" id="maker-uti_cns_0005384-snap-gene-0.5-mRNA-1"/>
    </source>
</evidence>
<sequence>NMSLGDLKTNDNDSAFRKFKLQVELVQGKHCLTNFYGMNLTKDKLCTLLKKWQSTIEAHVDVKTADGYLLRFFVRRIRRKMLEIVNRECSVELKDVVNRLIPDSISREIEKAAGSIFPMHDVHVRKAELGKIIELHGEKVARLDGYEPPVLKSV</sequence>
<keyword evidence="3" id="KW-0687">Ribonucleoprotein</keyword>
<dbReference type="GO" id="GO:0006412">
    <property type="term" value="P:translation"/>
    <property type="evidence" value="ECO:0007669"/>
    <property type="project" value="InterPro"/>
</dbReference>
<dbReference type="GO" id="GO:1990904">
    <property type="term" value="C:ribonucleoprotein complex"/>
    <property type="evidence" value="ECO:0007669"/>
    <property type="project" value="UniProtKB-KW"/>
</dbReference>
<proteinExistence type="predicted"/>
<dbReference type="GO" id="GO:0005840">
    <property type="term" value="C:ribosome"/>
    <property type="evidence" value="ECO:0007669"/>
    <property type="project" value="UniProtKB-KW"/>
</dbReference>
<evidence type="ECO:0000256" key="3">
    <source>
        <dbReference type="ARBA" id="ARBA00023274"/>
    </source>
</evidence>
<keyword evidence="4" id="KW-1185">Reference proteome</keyword>
<dbReference type="Pfam" id="PF01015">
    <property type="entry name" value="Ribosomal_S3Ae"/>
    <property type="match status" value="1"/>
</dbReference>
<evidence type="ECO:0000313" key="4">
    <source>
        <dbReference type="Proteomes" id="UP000095280"/>
    </source>
</evidence>
<accession>A0A1I8HB96</accession>
<dbReference type="Proteomes" id="UP000095280">
    <property type="component" value="Unplaced"/>
</dbReference>
<evidence type="ECO:0000256" key="2">
    <source>
        <dbReference type="ARBA" id="ARBA00022980"/>
    </source>
</evidence>
<dbReference type="AlphaFoldDB" id="A0A1I8HB96"/>
<keyword evidence="2" id="KW-0689">Ribosomal protein</keyword>
<dbReference type="SMART" id="SM01397">
    <property type="entry name" value="Ribosomal_S3Ae"/>
    <property type="match status" value="1"/>
</dbReference>
<reference evidence="5" key="1">
    <citation type="submission" date="2016-11" db="UniProtKB">
        <authorList>
            <consortium name="WormBaseParasite"/>
        </authorList>
    </citation>
    <scope>IDENTIFICATION</scope>
</reference>
<keyword evidence="1" id="KW-0963">Cytoplasm</keyword>
<dbReference type="InterPro" id="IPR001593">
    <property type="entry name" value="Ribosomal_eS1"/>
</dbReference>